<evidence type="ECO:0000256" key="4">
    <source>
        <dbReference type="ARBA" id="ARBA00025779"/>
    </source>
</evidence>
<dbReference type="GO" id="GO:0005634">
    <property type="term" value="C:nucleus"/>
    <property type="evidence" value="ECO:0007669"/>
    <property type="project" value="TreeGrafter"/>
</dbReference>
<dbReference type="GO" id="GO:0051010">
    <property type="term" value="F:microtubule plus-end binding"/>
    <property type="evidence" value="ECO:0007669"/>
    <property type="project" value="TreeGrafter"/>
</dbReference>
<dbReference type="SUPFAM" id="SSF54236">
    <property type="entry name" value="Ubiquitin-like"/>
    <property type="match status" value="1"/>
</dbReference>
<comment type="similarity">
    <text evidence="4">Belongs to the TBCB family.</text>
</comment>
<name>A0A2T0FFS3_9ASCO</name>
<dbReference type="SUPFAM" id="SSF74924">
    <property type="entry name" value="Cap-Gly domain"/>
    <property type="match status" value="1"/>
</dbReference>
<dbReference type="PANTHER" id="PTHR18916">
    <property type="entry name" value="DYNACTIN 1-RELATED MICROTUBULE-BINDING"/>
    <property type="match status" value="1"/>
</dbReference>
<dbReference type="InterPro" id="IPR029071">
    <property type="entry name" value="Ubiquitin-like_domsf"/>
</dbReference>
<dbReference type="GO" id="GO:0031122">
    <property type="term" value="P:cytoplasmic microtubule organization"/>
    <property type="evidence" value="ECO:0007669"/>
    <property type="project" value="TreeGrafter"/>
</dbReference>
<keyword evidence="7" id="KW-1185">Reference proteome</keyword>
<dbReference type="EMBL" id="NDIQ01000001">
    <property type="protein sequence ID" value="PRT53841.1"/>
    <property type="molecule type" value="Genomic_DNA"/>
</dbReference>
<dbReference type="OrthoDB" id="5295208at2759"/>
<dbReference type="GO" id="GO:0035371">
    <property type="term" value="C:microtubule plus-end"/>
    <property type="evidence" value="ECO:0007669"/>
    <property type="project" value="TreeGrafter"/>
</dbReference>
<evidence type="ECO:0000313" key="6">
    <source>
        <dbReference type="EMBL" id="PRT53841.1"/>
    </source>
</evidence>
<dbReference type="AlphaFoldDB" id="A0A2T0FFS3"/>
<dbReference type="Gene3D" id="3.10.20.90">
    <property type="entry name" value="Phosphatidylinositol 3-kinase Catalytic Subunit, Chain A, domain 1"/>
    <property type="match status" value="1"/>
</dbReference>
<dbReference type="Proteomes" id="UP000238350">
    <property type="component" value="Unassembled WGS sequence"/>
</dbReference>
<evidence type="ECO:0000256" key="1">
    <source>
        <dbReference type="ARBA" id="ARBA00004496"/>
    </source>
</evidence>
<comment type="caution">
    <text evidence="6">The sequence shown here is derived from an EMBL/GenBank/DDBJ whole genome shotgun (WGS) entry which is preliminary data.</text>
</comment>
<dbReference type="GeneID" id="36515210"/>
<protein>
    <submittedName>
        <fullName evidence="6">Cell polarity protein alp11</fullName>
    </submittedName>
</protein>
<feature type="domain" description="CAP-Gly" evidence="5">
    <location>
        <begin position="175"/>
        <end position="211"/>
    </location>
</feature>
<evidence type="ECO:0000259" key="5">
    <source>
        <dbReference type="PROSITE" id="PS50245"/>
    </source>
</evidence>
<gene>
    <name evidence="6" type="ORF">B9G98_01461</name>
</gene>
<proteinExistence type="inferred from homology"/>
<dbReference type="PROSITE" id="PS00845">
    <property type="entry name" value="CAP_GLY_1"/>
    <property type="match status" value="1"/>
</dbReference>
<sequence>MTGDIVVNIVGELASVERYISPGWTLEQIKARIETITGVPPASQMLTVRDPHGHSRRSLESFGPSTTVAAMGITEKSQIDVSDTRPRDRRLDFNGEVEKYEMPLSDYEKRSDSVLEWKRQNRLGRFQEAPLQTPTHEEIEEECSLTVGKDCWVKLANGTKKAQIAYVGSVEGIPAGTWVGLRLHEALGKNDGSVKGKRYFDAEANHGVFVRPSAVTEIDDNDDLEEL</sequence>
<dbReference type="SMART" id="SM01052">
    <property type="entry name" value="CAP_GLY"/>
    <property type="match status" value="1"/>
</dbReference>
<dbReference type="InterPro" id="IPR000626">
    <property type="entry name" value="Ubiquitin-like_dom"/>
</dbReference>
<dbReference type="Pfam" id="PF01302">
    <property type="entry name" value="CAP_GLY"/>
    <property type="match status" value="1"/>
</dbReference>
<reference evidence="6 7" key="1">
    <citation type="submission" date="2017-04" db="EMBL/GenBank/DDBJ databases">
        <title>Genome sequencing of [Candida] sorbophila.</title>
        <authorList>
            <person name="Ahn J.O."/>
        </authorList>
    </citation>
    <scope>NUCLEOTIDE SEQUENCE [LARGE SCALE GENOMIC DNA]</scope>
    <source>
        <strain evidence="6 7">DS02</strain>
    </source>
</reference>
<dbReference type="STRING" id="45607.A0A2T0FFS3"/>
<comment type="subcellular location">
    <subcellularLocation>
        <location evidence="1">Cytoplasm</location>
    </subcellularLocation>
</comment>
<accession>A0A2T0FFS3</accession>
<keyword evidence="2" id="KW-0963">Cytoplasm</keyword>
<dbReference type="GO" id="GO:0005938">
    <property type="term" value="C:cell cortex"/>
    <property type="evidence" value="ECO:0007669"/>
    <property type="project" value="TreeGrafter"/>
</dbReference>
<organism evidence="6 7">
    <name type="scientific">Wickerhamiella sorbophila</name>
    <dbReference type="NCBI Taxonomy" id="45607"/>
    <lineage>
        <taxon>Eukaryota</taxon>
        <taxon>Fungi</taxon>
        <taxon>Dikarya</taxon>
        <taxon>Ascomycota</taxon>
        <taxon>Saccharomycotina</taxon>
        <taxon>Dipodascomycetes</taxon>
        <taxon>Dipodascales</taxon>
        <taxon>Trichomonascaceae</taxon>
        <taxon>Wickerhamiella</taxon>
    </lineage>
</organism>
<dbReference type="Gene3D" id="2.30.30.190">
    <property type="entry name" value="CAP Gly-rich-like domain"/>
    <property type="match status" value="1"/>
</dbReference>
<dbReference type="InterPro" id="IPR036859">
    <property type="entry name" value="CAP-Gly_dom_sf"/>
</dbReference>
<dbReference type="RefSeq" id="XP_024663787.1">
    <property type="nucleotide sequence ID" value="XM_024808019.1"/>
</dbReference>
<evidence type="ECO:0000256" key="3">
    <source>
        <dbReference type="ARBA" id="ARBA00023186"/>
    </source>
</evidence>
<dbReference type="InterPro" id="IPR000938">
    <property type="entry name" value="CAP-Gly_domain"/>
</dbReference>
<evidence type="ECO:0000313" key="7">
    <source>
        <dbReference type="Proteomes" id="UP000238350"/>
    </source>
</evidence>
<evidence type="ECO:0000256" key="2">
    <source>
        <dbReference type="ARBA" id="ARBA00022490"/>
    </source>
</evidence>
<dbReference type="Pfam" id="PF14560">
    <property type="entry name" value="Ubiquitin_2"/>
    <property type="match status" value="1"/>
</dbReference>
<dbReference type="PROSITE" id="PS50245">
    <property type="entry name" value="CAP_GLY_2"/>
    <property type="match status" value="1"/>
</dbReference>
<dbReference type="PANTHER" id="PTHR18916:SF85">
    <property type="entry name" value="TUBULIN-FOLDING COFACTOR B"/>
    <property type="match status" value="1"/>
</dbReference>
<keyword evidence="3" id="KW-0143">Chaperone</keyword>